<dbReference type="Pfam" id="PF20639">
    <property type="entry name" value="Rrn6_K-rich"/>
    <property type="match status" value="1"/>
</dbReference>
<feature type="region of interest" description="Disordered" evidence="1">
    <location>
        <begin position="772"/>
        <end position="821"/>
    </location>
</feature>
<dbReference type="GO" id="GO:0042790">
    <property type="term" value="P:nucleolar large rRNA transcription by RNA polymerase I"/>
    <property type="evidence" value="ECO:0007669"/>
    <property type="project" value="TreeGrafter"/>
</dbReference>
<dbReference type="PANTHER" id="PTHR28221">
    <property type="entry name" value="RNA POLYMERASE I-SPECIFIC TRANSCRIPTION INITIATION FACTOR RRN6"/>
    <property type="match status" value="1"/>
</dbReference>
<dbReference type="AlphaFoldDB" id="A0A2I1CTL3"/>
<feature type="compositionally biased region" description="Polar residues" evidence="1">
    <location>
        <begin position="797"/>
        <end position="814"/>
    </location>
</feature>
<name>A0A2I1CTL3_ASPC2</name>
<dbReference type="InterPro" id="IPR048535">
    <property type="entry name" value="RRN6_beta-prop"/>
</dbReference>
<dbReference type="GO" id="GO:0001179">
    <property type="term" value="F:RNA polymerase I general transcription initiation factor binding"/>
    <property type="evidence" value="ECO:0007669"/>
    <property type="project" value="TreeGrafter"/>
</dbReference>
<dbReference type="Pfam" id="PF20640">
    <property type="entry name" value="Rrn6_HB"/>
    <property type="match status" value="1"/>
</dbReference>
<evidence type="ECO:0000259" key="4">
    <source>
        <dbReference type="Pfam" id="PF20640"/>
    </source>
</evidence>
<evidence type="ECO:0008006" key="7">
    <source>
        <dbReference type="Google" id="ProtNLM"/>
    </source>
</evidence>
<reference evidence="5" key="1">
    <citation type="submission" date="2016-12" db="EMBL/GenBank/DDBJ databases">
        <title>The genomes of Aspergillus section Nigri reveals drivers in fungal speciation.</title>
        <authorList>
            <consortium name="DOE Joint Genome Institute"/>
            <person name="Vesth T.C."/>
            <person name="Nybo J."/>
            <person name="Theobald S."/>
            <person name="Brandl J."/>
            <person name="Frisvad J.C."/>
            <person name="Nielsen K.F."/>
            <person name="Lyhne E.K."/>
            <person name="Kogle M.E."/>
            <person name="Kuo A."/>
            <person name="Riley R."/>
            <person name="Clum A."/>
            <person name="Nolan M."/>
            <person name="Lipzen A."/>
            <person name="Salamov A."/>
            <person name="Henrissat B."/>
            <person name="Wiebenga A."/>
            <person name="De vries R.P."/>
            <person name="Grigoriev I.V."/>
            <person name="Mortensen U.H."/>
            <person name="Andersen M.R."/>
            <person name="Baker S.E."/>
        </authorList>
    </citation>
    <scope>NUCLEOTIDE SEQUENCE</scope>
    <source>
        <strain evidence="5">IBT 28561</strain>
    </source>
</reference>
<dbReference type="OrthoDB" id="4090074at2759"/>
<dbReference type="RefSeq" id="XP_024689545.1">
    <property type="nucleotide sequence ID" value="XM_024835503.1"/>
</dbReference>
<keyword evidence="6" id="KW-1185">Reference proteome</keyword>
<dbReference type="Pfam" id="PF10214">
    <property type="entry name" value="Rrn6_beta-prop"/>
    <property type="match status" value="1"/>
</dbReference>
<evidence type="ECO:0000256" key="1">
    <source>
        <dbReference type="SAM" id="MobiDB-lite"/>
    </source>
</evidence>
<feature type="region of interest" description="Disordered" evidence="1">
    <location>
        <begin position="876"/>
        <end position="975"/>
    </location>
</feature>
<sequence length="975" mass="107792">MGEYLSNSLQYGHLGRVIYQPESRTWTFSRVLGHRPSIYYSGNTTTTVKSPLTAPQSSLIENKNILPKVYPELSACWPLASNESLSHIITSTSEICDPLVSSLLDFGYAVDLDNDDSGNRVVPIAVMASGECGNAISFRRMDDCTTQLSLDKTTSLRVPTIGQADSIEWLAGGAPVRQVRFARPVEEKATWVAARFHQSTVVFRPIYHRKPTPVRLSNDQMHMRRAQNSRLEANPLVEISNSQTGGFAHADVAFNPWYQKQLAIVDQRGNWSLWEITGRHRQNRNNWTAACVRSGSLPSVDPEVGHDMINHARYDGWAVIEWVGDFNTFIVSDRRCPMLYRVEDGQTCTYPIELGLKRKSEWILDVKRSTSNVSHAFILTTSRIFWLEIPGPSPAKGEERSSLYPLLSWQHYRDPEDITLQLSPLSFQEDFYIVLYSRLSHLALVFDISARQQTNTASLPDPFVIEVPLASDEPGEAQVPSDLTQFVSLAFREIVHSPSSMSKENYEPTLRLVKLFTLDSRLSVCESIYVASPTNSAASEPEPGKDAIHVKKRYTGLHTPQGTSSRDDFIVDDGDESALGPGSLVAPDSGISLLAPLAIPRWAIDYTQVYAIAAGKSTRVPEEFGNELFERGFQDSLIVLRDKTVNQSSTRHSTSPTLFEILGSGSLLGDIDQNERSLEDLLSELECDSPGSKCRLVSQLQAVTGFQSNAKQPPNTLQWNLIATYDRLVNTWLSALPHDIPGRTRIMKEKTIRRITGDLALTRVIMARESGYGLDESDPRRASNQRGDSLVFDGTVGNPSSEPISGTAPQSSARTEMGGTATHETSGIYTSLSAHTNSIDRRTPPQSVASILGHWPTGADPATYDWQKIASTLDVEEPHRAARSTTPKATPRPKKIQGQGVGLESSATNEPPATFTPRVWGSQTQAGESSRAIQSSQVMEEDLPMTQMERGIFGGRDAERRGAAKARKKKRAAGF</sequence>
<evidence type="ECO:0000259" key="3">
    <source>
        <dbReference type="Pfam" id="PF20639"/>
    </source>
</evidence>
<dbReference type="Proteomes" id="UP000234254">
    <property type="component" value="Unassembled WGS sequence"/>
</dbReference>
<dbReference type="EMBL" id="MSFM01000013">
    <property type="protein sequence ID" value="PKY00951.1"/>
    <property type="molecule type" value="Genomic_DNA"/>
</dbReference>
<organism evidence="5 6">
    <name type="scientific">Aspergillus campestris (strain IBT 28561)</name>
    <dbReference type="NCBI Taxonomy" id="1392248"/>
    <lineage>
        <taxon>Eukaryota</taxon>
        <taxon>Fungi</taxon>
        <taxon>Dikarya</taxon>
        <taxon>Ascomycota</taxon>
        <taxon>Pezizomycotina</taxon>
        <taxon>Eurotiomycetes</taxon>
        <taxon>Eurotiomycetidae</taxon>
        <taxon>Eurotiales</taxon>
        <taxon>Aspergillaceae</taxon>
        <taxon>Aspergillus</taxon>
        <taxon>Aspergillus subgen. Circumdati</taxon>
    </lineage>
</organism>
<evidence type="ECO:0000259" key="2">
    <source>
        <dbReference type="Pfam" id="PF10214"/>
    </source>
</evidence>
<protein>
    <recommendedName>
        <fullName evidence="7">RNA polymerase I-specific transcription initiation factor RRN6-like protein</fullName>
    </recommendedName>
</protein>
<dbReference type="GeneID" id="36543027"/>
<feature type="compositionally biased region" description="Basic residues" evidence="1">
    <location>
        <begin position="963"/>
        <end position="975"/>
    </location>
</feature>
<feature type="domain" description="RRN6 K-rich C-terminal" evidence="3">
    <location>
        <begin position="848"/>
        <end position="975"/>
    </location>
</feature>
<dbReference type="VEuPathDB" id="FungiDB:P168DRAFT_275587"/>
<dbReference type="InterPro" id="IPR048536">
    <property type="entry name" value="Rrn6_K-rich"/>
</dbReference>
<dbReference type="InterPro" id="IPR019350">
    <property type="entry name" value="RNA_pol_I-sp_TIF_RRN6-like"/>
</dbReference>
<feature type="domain" description="RRN6 helical bundle" evidence="4">
    <location>
        <begin position="565"/>
        <end position="763"/>
    </location>
</feature>
<proteinExistence type="predicted"/>
<gene>
    <name evidence="5" type="ORF">P168DRAFT_275587</name>
</gene>
<dbReference type="GO" id="GO:0001163">
    <property type="term" value="F:RNA polymerase I transcription regulatory region sequence-specific DNA binding"/>
    <property type="evidence" value="ECO:0007669"/>
    <property type="project" value="TreeGrafter"/>
</dbReference>
<comment type="caution">
    <text evidence="5">The sequence shown here is derived from an EMBL/GenBank/DDBJ whole genome shotgun (WGS) entry which is preliminary data.</text>
</comment>
<evidence type="ECO:0000313" key="5">
    <source>
        <dbReference type="EMBL" id="PKY00951.1"/>
    </source>
</evidence>
<dbReference type="GO" id="GO:0070860">
    <property type="term" value="C:RNA polymerase I core factor complex"/>
    <property type="evidence" value="ECO:0007669"/>
    <property type="project" value="TreeGrafter"/>
</dbReference>
<dbReference type="InterPro" id="IPR048537">
    <property type="entry name" value="RRN6_HB"/>
</dbReference>
<feature type="compositionally biased region" description="Polar residues" evidence="1">
    <location>
        <begin position="921"/>
        <end position="938"/>
    </location>
</feature>
<feature type="domain" description="RRN6 beta-propeller" evidence="2">
    <location>
        <begin position="97"/>
        <end position="468"/>
    </location>
</feature>
<accession>A0A2I1CTL3</accession>
<dbReference type="PANTHER" id="PTHR28221:SF2">
    <property type="entry name" value="RNA POLYMERASE I-SPECIFIC TRANSCRIPTION INITIATION FACTOR RRN6"/>
    <property type="match status" value="1"/>
</dbReference>
<evidence type="ECO:0000313" key="6">
    <source>
        <dbReference type="Proteomes" id="UP000234254"/>
    </source>
</evidence>